<dbReference type="AlphaFoldDB" id="A0A2M8WRK4"/>
<gene>
    <name evidence="2" type="ORF">CLV34_2124</name>
</gene>
<evidence type="ECO:0000256" key="1">
    <source>
        <dbReference type="ARBA" id="ARBA00009589"/>
    </source>
</evidence>
<evidence type="ECO:0000313" key="3">
    <source>
        <dbReference type="Proteomes" id="UP000231586"/>
    </source>
</evidence>
<proteinExistence type="inferred from homology"/>
<dbReference type="Proteomes" id="UP000231586">
    <property type="component" value="Unassembled WGS sequence"/>
</dbReference>
<sequence length="348" mass="38526">MTKKILYVDMDNTIVDFPTAFARVESPAVLEQYAGAEDEIPGIFALMDPLPGAVEAVTELAELYDTYVLSTAPWKNPSAWHDKVDWIHRHFGADEASPLYKRVILTHHKELNLGDYLVDDRPFHNGADRFVGEVVVIGGGTFPGWAEVLPYLAERTGRPTDAAAGTARPIGIGAMKSIRELAAEQHDGQVDKLGRTYFDAHLAPIAEAARVFGVDAEAAGWLHDIIEDTSTTPQDLTEHDVPEHIVSAVTSVTRRSDESYADLITRACADPLGRYVKLADNAWNVTCNPDLAREDPERAARMLRDKYLPARQRLLAACELTEESRQVVAMQAVLDRHRDRVNGRHDGP</sequence>
<dbReference type="InterPro" id="IPR010708">
    <property type="entry name" value="5'(3')-deoxyribonucleotidase"/>
</dbReference>
<dbReference type="SFLD" id="SFLDG01145">
    <property type="entry name" value="C1.2.1"/>
    <property type="match status" value="1"/>
</dbReference>
<dbReference type="Gene3D" id="1.10.3210.10">
    <property type="entry name" value="Hypothetical protein af1432"/>
    <property type="match status" value="1"/>
</dbReference>
<dbReference type="SUPFAM" id="SSF56784">
    <property type="entry name" value="HAD-like"/>
    <property type="match status" value="1"/>
</dbReference>
<dbReference type="InterPro" id="IPR023214">
    <property type="entry name" value="HAD_sf"/>
</dbReference>
<dbReference type="SFLD" id="SFLDG01126">
    <property type="entry name" value="C1.2:_Nucleotidase_Like"/>
    <property type="match status" value="1"/>
</dbReference>
<dbReference type="GO" id="GO:0009223">
    <property type="term" value="P:pyrimidine deoxyribonucleotide catabolic process"/>
    <property type="evidence" value="ECO:0007669"/>
    <property type="project" value="TreeGrafter"/>
</dbReference>
<dbReference type="InterPro" id="IPR036412">
    <property type="entry name" value="HAD-like_sf"/>
</dbReference>
<organism evidence="2 3">
    <name type="scientific">Luteimicrobium subarcticum</name>
    <dbReference type="NCBI Taxonomy" id="620910"/>
    <lineage>
        <taxon>Bacteria</taxon>
        <taxon>Bacillati</taxon>
        <taxon>Actinomycetota</taxon>
        <taxon>Actinomycetes</taxon>
        <taxon>Micrococcales</taxon>
        <taxon>Luteimicrobium</taxon>
    </lineage>
</organism>
<dbReference type="SFLD" id="SFLDS00003">
    <property type="entry name" value="Haloacid_Dehalogenase"/>
    <property type="match status" value="1"/>
</dbReference>
<dbReference type="PANTHER" id="PTHR16504:SF4">
    <property type="entry name" value="5'(3')-DEOXYRIBONUCLEOTIDASE"/>
    <property type="match status" value="1"/>
</dbReference>
<keyword evidence="3" id="KW-1185">Reference proteome</keyword>
<dbReference type="RefSeq" id="WP_211289413.1">
    <property type="nucleotide sequence ID" value="NZ_PGTZ01000008.1"/>
</dbReference>
<comment type="caution">
    <text evidence="2">The sequence shown here is derived from an EMBL/GenBank/DDBJ whole genome shotgun (WGS) entry which is preliminary data.</text>
</comment>
<evidence type="ECO:0000313" key="2">
    <source>
        <dbReference type="EMBL" id="PJI93549.1"/>
    </source>
</evidence>
<accession>A0A2M8WRK4</accession>
<dbReference type="SUPFAM" id="SSF109604">
    <property type="entry name" value="HD-domain/PDEase-like"/>
    <property type="match status" value="1"/>
</dbReference>
<dbReference type="EMBL" id="PGTZ01000008">
    <property type="protein sequence ID" value="PJI93549.1"/>
    <property type="molecule type" value="Genomic_DNA"/>
</dbReference>
<dbReference type="PANTHER" id="PTHR16504">
    <property type="entry name" value="5'(3')-DEOXYRIBONUCLEOTIDASE"/>
    <property type="match status" value="1"/>
</dbReference>
<dbReference type="GO" id="GO:0008253">
    <property type="term" value="F:5'-nucleotidase activity"/>
    <property type="evidence" value="ECO:0007669"/>
    <property type="project" value="InterPro"/>
</dbReference>
<dbReference type="Gene3D" id="3.40.50.1000">
    <property type="entry name" value="HAD superfamily/HAD-like"/>
    <property type="match status" value="1"/>
</dbReference>
<reference evidence="2 3" key="1">
    <citation type="submission" date="2017-11" db="EMBL/GenBank/DDBJ databases">
        <title>Genomic Encyclopedia of Archaeal and Bacterial Type Strains, Phase II (KMG-II): From Individual Species to Whole Genera.</title>
        <authorList>
            <person name="Goeker M."/>
        </authorList>
    </citation>
    <scope>NUCLEOTIDE SEQUENCE [LARGE SCALE GENOMIC DNA]</scope>
    <source>
        <strain evidence="2 3">DSM 22413</strain>
    </source>
</reference>
<name>A0A2M8WRK4_9MICO</name>
<comment type="similarity">
    <text evidence="1">Belongs to the 5'(3')-deoxyribonucleotidase family.</text>
</comment>
<dbReference type="Pfam" id="PF06941">
    <property type="entry name" value="NT5C"/>
    <property type="match status" value="1"/>
</dbReference>
<protein>
    <submittedName>
        <fullName evidence="2">5'(3')-deoxyribonucleotidase</fullName>
    </submittedName>
</protein>